<dbReference type="Proteomes" id="UP001596119">
    <property type="component" value="Unassembled WGS sequence"/>
</dbReference>
<evidence type="ECO:0000313" key="1">
    <source>
        <dbReference type="EMBL" id="MFC5950142.1"/>
    </source>
</evidence>
<dbReference type="PANTHER" id="PTHR38436">
    <property type="entry name" value="POLYKETIDE CYCLASE SNOAL-LIKE DOMAIN"/>
    <property type="match status" value="1"/>
</dbReference>
<dbReference type="EMBL" id="JBHSQK010000044">
    <property type="protein sequence ID" value="MFC5950142.1"/>
    <property type="molecule type" value="Genomic_DNA"/>
</dbReference>
<proteinExistence type="predicted"/>
<keyword evidence="2" id="KW-1185">Reference proteome</keyword>
<dbReference type="InterPro" id="IPR032710">
    <property type="entry name" value="NTF2-like_dom_sf"/>
</dbReference>
<sequence length="142" mass="15778">MTTTTTESRNETALARAIERWNAGDLAGYLEVYDDRIRLHGMSPEPMDKPAVRAFYEKLWAAFPENHLELHETFGSGDRLVARFTLTGRHDGDFMGIPATGIRVTQPGITILHFAEARCVERWSCADTLGLLVQLGAVPPPP</sequence>
<dbReference type="InterPro" id="IPR009959">
    <property type="entry name" value="Cyclase_SnoaL-like"/>
</dbReference>
<dbReference type="RefSeq" id="WP_379567276.1">
    <property type="nucleotide sequence ID" value="NZ_JBHSQK010000044.1"/>
</dbReference>
<comment type="caution">
    <text evidence="1">The sequence shown here is derived from an EMBL/GenBank/DDBJ whole genome shotgun (WGS) entry which is preliminary data.</text>
</comment>
<reference evidence="2" key="1">
    <citation type="journal article" date="2019" name="Int. J. Syst. Evol. Microbiol.">
        <title>The Global Catalogue of Microorganisms (GCM) 10K type strain sequencing project: providing services to taxonomists for standard genome sequencing and annotation.</title>
        <authorList>
            <consortium name="The Broad Institute Genomics Platform"/>
            <consortium name="The Broad Institute Genome Sequencing Center for Infectious Disease"/>
            <person name="Wu L."/>
            <person name="Ma J."/>
        </authorList>
    </citation>
    <scope>NUCLEOTIDE SEQUENCE [LARGE SCALE GENOMIC DNA]</scope>
    <source>
        <strain evidence="2">CGMCC 4.7397</strain>
    </source>
</reference>
<evidence type="ECO:0000313" key="2">
    <source>
        <dbReference type="Proteomes" id="UP001596119"/>
    </source>
</evidence>
<organism evidence="1 2">
    <name type="scientific">Pseudonocardia lutea</name>
    <dbReference type="NCBI Taxonomy" id="2172015"/>
    <lineage>
        <taxon>Bacteria</taxon>
        <taxon>Bacillati</taxon>
        <taxon>Actinomycetota</taxon>
        <taxon>Actinomycetes</taxon>
        <taxon>Pseudonocardiales</taxon>
        <taxon>Pseudonocardiaceae</taxon>
        <taxon>Pseudonocardia</taxon>
    </lineage>
</organism>
<name>A0ABW1I8W8_9PSEU</name>
<gene>
    <name evidence="1" type="ORF">ACFQH9_17860</name>
</gene>
<protein>
    <submittedName>
        <fullName evidence="1">Ester cyclase</fullName>
    </submittedName>
</protein>
<dbReference type="Pfam" id="PF07366">
    <property type="entry name" value="SnoaL"/>
    <property type="match status" value="1"/>
</dbReference>
<accession>A0ABW1I8W8</accession>
<dbReference type="PANTHER" id="PTHR38436:SF1">
    <property type="entry name" value="ESTER CYCLASE"/>
    <property type="match status" value="1"/>
</dbReference>
<dbReference type="Gene3D" id="3.10.450.50">
    <property type="match status" value="1"/>
</dbReference>
<dbReference type="SUPFAM" id="SSF54427">
    <property type="entry name" value="NTF2-like"/>
    <property type="match status" value="1"/>
</dbReference>